<dbReference type="SUPFAM" id="SSF53850">
    <property type="entry name" value="Periplasmic binding protein-like II"/>
    <property type="match status" value="1"/>
</dbReference>
<dbReference type="Pfam" id="PF13531">
    <property type="entry name" value="SBP_bac_11"/>
    <property type="match status" value="1"/>
</dbReference>
<dbReference type="Proteomes" id="UP000501466">
    <property type="component" value="Chromosome"/>
</dbReference>
<dbReference type="PANTHER" id="PTHR30632">
    <property type="entry name" value="MOLYBDATE-BINDING PERIPLASMIC PROTEIN"/>
    <property type="match status" value="1"/>
</dbReference>
<dbReference type="KEGG" id="tzo:THMIRHAT_00970"/>
<proteinExistence type="predicted"/>
<gene>
    <name evidence="1" type="ORF">THMIRHAT_00970</name>
</gene>
<sequence>MTNLFSPFDKLTRKWSKSLLLLLSFVLVSGCEQSPLSSVKAEPQLTIYSGITMVKPLMILTKEFEKQHNISIEIKQGASGYLYNTLKVERLGDIYFPGSDSYRIKNKAEGLLTDYVLVGYNRLSFEVLKGNPKNLTDDLNQLTNPQLSVVLSSPESGSVGKNAKMLLDSVGITDAVYQNVTYFTTDSHRIYTAIKNGDADIALNWYATTQWPDHKPYVDAILLPETLAKPKRLELNLLSFSKHPDLAKAFMAFASSEHGLQVFADYGFFTPSELQAQLSKLRETQSKQSKL</sequence>
<dbReference type="InterPro" id="IPR050682">
    <property type="entry name" value="ModA/WtpA"/>
</dbReference>
<organism evidence="1 2">
    <name type="scientific">Thiosulfativibrio zosterae</name>
    <dbReference type="NCBI Taxonomy" id="2675053"/>
    <lineage>
        <taxon>Bacteria</taxon>
        <taxon>Pseudomonadati</taxon>
        <taxon>Pseudomonadota</taxon>
        <taxon>Gammaproteobacteria</taxon>
        <taxon>Thiotrichales</taxon>
        <taxon>Piscirickettsiaceae</taxon>
        <taxon>Thiosulfativibrio</taxon>
    </lineage>
</organism>
<dbReference type="EMBL" id="AP021888">
    <property type="protein sequence ID" value="BBP42351.1"/>
    <property type="molecule type" value="Genomic_DNA"/>
</dbReference>
<dbReference type="GO" id="GO:0015689">
    <property type="term" value="P:molybdate ion transport"/>
    <property type="evidence" value="ECO:0007669"/>
    <property type="project" value="TreeGrafter"/>
</dbReference>
<dbReference type="Gene3D" id="3.40.190.10">
    <property type="entry name" value="Periplasmic binding protein-like II"/>
    <property type="match status" value="2"/>
</dbReference>
<dbReference type="PANTHER" id="PTHR30632:SF0">
    <property type="entry name" value="SULFATE-BINDING PROTEIN"/>
    <property type="match status" value="1"/>
</dbReference>
<dbReference type="GO" id="GO:0030973">
    <property type="term" value="F:molybdate ion binding"/>
    <property type="evidence" value="ECO:0007669"/>
    <property type="project" value="TreeGrafter"/>
</dbReference>
<protein>
    <submittedName>
        <fullName evidence="1">ABC transporter substrate-binding protein</fullName>
    </submittedName>
</protein>
<name>A0A6F8PJS0_9GAMM</name>
<reference evidence="2" key="1">
    <citation type="submission" date="2019-11" db="EMBL/GenBank/DDBJ databases">
        <title>Isolation and characterization of two novel species in the genus Thiomicrorhabdus.</title>
        <authorList>
            <person name="Mochizuki J."/>
            <person name="Kojima H."/>
            <person name="Fukui M."/>
        </authorList>
    </citation>
    <scope>NUCLEOTIDE SEQUENCE [LARGE SCALE GENOMIC DNA]</scope>
    <source>
        <strain evidence="2">AkT22</strain>
    </source>
</reference>
<accession>A0A6F8PJS0</accession>
<dbReference type="RefSeq" id="WP_173289697.1">
    <property type="nucleotide sequence ID" value="NZ_AP021888.1"/>
</dbReference>
<evidence type="ECO:0000313" key="2">
    <source>
        <dbReference type="Proteomes" id="UP000501466"/>
    </source>
</evidence>
<keyword evidence="2" id="KW-1185">Reference proteome</keyword>
<evidence type="ECO:0000313" key="1">
    <source>
        <dbReference type="EMBL" id="BBP42351.1"/>
    </source>
</evidence>
<dbReference type="AlphaFoldDB" id="A0A6F8PJS0"/>